<dbReference type="PROSITE" id="PS50110">
    <property type="entry name" value="RESPONSE_REGULATORY"/>
    <property type="match status" value="1"/>
</dbReference>
<dbReference type="EMBL" id="QFPX01000006">
    <property type="protein sequence ID" value="PZQ55459.1"/>
    <property type="molecule type" value="Genomic_DNA"/>
</dbReference>
<evidence type="ECO:0000313" key="4">
    <source>
        <dbReference type="Proteomes" id="UP000249082"/>
    </source>
</evidence>
<dbReference type="GO" id="GO:0000160">
    <property type="term" value="P:phosphorelay signal transduction system"/>
    <property type="evidence" value="ECO:0007669"/>
    <property type="project" value="InterPro"/>
</dbReference>
<dbReference type="CDD" id="cd17557">
    <property type="entry name" value="REC_Rcp-like"/>
    <property type="match status" value="1"/>
</dbReference>
<proteinExistence type="predicted"/>
<dbReference type="Gene3D" id="3.40.50.2300">
    <property type="match status" value="1"/>
</dbReference>
<accession>A0A2W5NTT5</accession>
<dbReference type="AlphaFoldDB" id="A0A2W5NTT5"/>
<feature type="domain" description="Response regulatory" evidence="2">
    <location>
        <begin position="18"/>
        <end position="143"/>
    </location>
</feature>
<dbReference type="Pfam" id="PF00072">
    <property type="entry name" value="Response_reg"/>
    <property type="match status" value="1"/>
</dbReference>
<organism evidence="3 4">
    <name type="scientific">Novosphingobium pentaromativorans</name>
    <dbReference type="NCBI Taxonomy" id="205844"/>
    <lineage>
        <taxon>Bacteria</taxon>
        <taxon>Pseudomonadati</taxon>
        <taxon>Pseudomonadota</taxon>
        <taxon>Alphaproteobacteria</taxon>
        <taxon>Sphingomonadales</taxon>
        <taxon>Sphingomonadaceae</taxon>
        <taxon>Novosphingobium</taxon>
    </lineage>
</organism>
<evidence type="ECO:0000259" key="2">
    <source>
        <dbReference type="PROSITE" id="PS50110"/>
    </source>
</evidence>
<dbReference type="PANTHER" id="PTHR44520:SF2">
    <property type="entry name" value="RESPONSE REGULATOR RCP1"/>
    <property type="match status" value="1"/>
</dbReference>
<gene>
    <name evidence="3" type="ORF">DI555_09055</name>
</gene>
<reference evidence="3 4" key="1">
    <citation type="submission" date="2017-08" db="EMBL/GenBank/DDBJ databases">
        <title>Infants hospitalized years apart are colonized by the same room-sourced microbial strains.</title>
        <authorList>
            <person name="Brooks B."/>
            <person name="Olm M.R."/>
            <person name="Firek B.A."/>
            <person name="Baker R."/>
            <person name="Thomas B.C."/>
            <person name="Morowitz M.J."/>
            <person name="Banfield J.F."/>
        </authorList>
    </citation>
    <scope>NUCLEOTIDE SEQUENCE [LARGE SCALE GENOMIC DNA]</scope>
    <source>
        <strain evidence="3">S2_005_002_R2_33</strain>
    </source>
</reference>
<dbReference type="Proteomes" id="UP000249082">
    <property type="component" value="Unassembled WGS sequence"/>
</dbReference>
<comment type="caution">
    <text evidence="3">The sequence shown here is derived from an EMBL/GenBank/DDBJ whole genome shotgun (WGS) entry which is preliminary data.</text>
</comment>
<sequence length="156" mass="17417">MTEPDGKTAPPMPPFDCTVLVVDDDDVALEGVLRSFRRHEVPCRAETAGDGREALEILRGHHPRKHVSTPVIVLLDLNMPNMDGFQFLEELRADAELKRTVVFILSTSSRDQDRSRAYDEQVAGYMVKSAVGPQFVRLAQFITKYATTQNLPAPAH</sequence>
<protein>
    <submittedName>
        <fullName evidence="3">Two-component system response regulator</fullName>
    </submittedName>
</protein>
<keyword evidence="1" id="KW-0597">Phosphoprotein</keyword>
<dbReference type="PANTHER" id="PTHR44520">
    <property type="entry name" value="RESPONSE REGULATOR RCP1-RELATED"/>
    <property type="match status" value="1"/>
</dbReference>
<dbReference type="SUPFAM" id="SSF52172">
    <property type="entry name" value="CheY-like"/>
    <property type="match status" value="1"/>
</dbReference>
<dbReference type="InterPro" id="IPR052893">
    <property type="entry name" value="TCS_response_regulator"/>
</dbReference>
<evidence type="ECO:0000256" key="1">
    <source>
        <dbReference type="PROSITE-ProRule" id="PRU00169"/>
    </source>
</evidence>
<name>A0A2W5NTT5_9SPHN</name>
<evidence type="ECO:0000313" key="3">
    <source>
        <dbReference type="EMBL" id="PZQ55459.1"/>
    </source>
</evidence>
<dbReference type="InterPro" id="IPR011006">
    <property type="entry name" value="CheY-like_superfamily"/>
</dbReference>
<dbReference type="SMART" id="SM00448">
    <property type="entry name" value="REC"/>
    <property type="match status" value="1"/>
</dbReference>
<dbReference type="InterPro" id="IPR001789">
    <property type="entry name" value="Sig_transdc_resp-reg_receiver"/>
</dbReference>
<feature type="modified residue" description="4-aspartylphosphate" evidence="1">
    <location>
        <position position="76"/>
    </location>
</feature>